<dbReference type="Proteomes" id="UP000321947">
    <property type="component" value="Unassembled WGS sequence"/>
</dbReference>
<accession>A0A5D3C119</accession>
<gene>
    <name evidence="6" type="ORF">E5676_scaffold143G001830</name>
</gene>
<evidence type="ECO:0000256" key="2">
    <source>
        <dbReference type="ARBA" id="ARBA00023015"/>
    </source>
</evidence>
<evidence type="ECO:0000256" key="1">
    <source>
        <dbReference type="ARBA" id="ARBA00004123"/>
    </source>
</evidence>
<protein>
    <submittedName>
        <fullName evidence="6">B3 domain-containing transcription factor VRN1-like</fullName>
    </submittedName>
</protein>
<keyword evidence="5" id="KW-0539">Nucleus</keyword>
<dbReference type="GO" id="GO:0003677">
    <property type="term" value="F:DNA binding"/>
    <property type="evidence" value="ECO:0007669"/>
    <property type="project" value="UniProtKB-KW"/>
</dbReference>
<comment type="caution">
    <text evidence="6">The sequence shown here is derived from an EMBL/GenBank/DDBJ whole genome shotgun (WGS) entry which is preliminary data.</text>
</comment>
<comment type="subcellular location">
    <subcellularLocation>
        <location evidence="1">Nucleus</location>
    </subcellularLocation>
</comment>
<evidence type="ECO:0000256" key="5">
    <source>
        <dbReference type="ARBA" id="ARBA00023242"/>
    </source>
</evidence>
<evidence type="ECO:0000313" key="6">
    <source>
        <dbReference type="EMBL" id="TYK04964.1"/>
    </source>
</evidence>
<evidence type="ECO:0000256" key="3">
    <source>
        <dbReference type="ARBA" id="ARBA00023125"/>
    </source>
</evidence>
<reference evidence="6 7" key="1">
    <citation type="submission" date="2019-08" db="EMBL/GenBank/DDBJ databases">
        <title>Draft genome sequences of two oriental melons (Cucumis melo L. var makuwa).</title>
        <authorList>
            <person name="Kwon S.-Y."/>
        </authorList>
    </citation>
    <scope>NUCLEOTIDE SEQUENCE [LARGE SCALE GENOMIC DNA]</scope>
    <source>
        <strain evidence="7">cv. Chang Bougi</strain>
        <tissue evidence="6">Leaf</tissue>
    </source>
</reference>
<dbReference type="SUPFAM" id="SSF101936">
    <property type="entry name" value="DNA-binding pseudobarrel domain"/>
    <property type="match status" value="1"/>
</dbReference>
<keyword evidence="4" id="KW-0804">Transcription</keyword>
<proteinExistence type="predicted"/>
<dbReference type="EMBL" id="SSTD01014011">
    <property type="protein sequence ID" value="TYK04964.1"/>
    <property type="molecule type" value="Genomic_DNA"/>
</dbReference>
<evidence type="ECO:0000256" key="4">
    <source>
        <dbReference type="ARBA" id="ARBA00023163"/>
    </source>
</evidence>
<keyword evidence="3" id="KW-0238">DNA-binding</keyword>
<evidence type="ECO:0000313" key="7">
    <source>
        <dbReference type="Proteomes" id="UP000321947"/>
    </source>
</evidence>
<keyword evidence="2" id="KW-0805">Transcription regulation</keyword>
<dbReference type="InterPro" id="IPR015300">
    <property type="entry name" value="DNA-bd_pseudobarrel_sf"/>
</dbReference>
<name>A0A5D3C119_CUCMM</name>
<dbReference type="AlphaFoldDB" id="A0A5D3C119"/>
<organism evidence="6 7">
    <name type="scientific">Cucumis melo var. makuwa</name>
    <name type="common">Oriental melon</name>
    <dbReference type="NCBI Taxonomy" id="1194695"/>
    <lineage>
        <taxon>Eukaryota</taxon>
        <taxon>Viridiplantae</taxon>
        <taxon>Streptophyta</taxon>
        <taxon>Embryophyta</taxon>
        <taxon>Tracheophyta</taxon>
        <taxon>Spermatophyta</taxon>
        <taxon>Magnoliopsida</taxon>
        <taxon>eudicotyledons</taxon>
        <taxon>Gunneridae</taxon>
        <taxon>Pentapetalae</taxon>
        <taxon>rosids</taxon>
        <taxon>fabids</taxon>
        <taxon>Cucurbitales</taxon>
        <taxon>Cucurbitaceae</taxon>
        <taxon>Benincaseae</taxon>
        <taxon>Cucumis</taxon>
    </lineage>
</organism>
<sequence>MCLDVEEAFKQFDFTNNEDVVKVALTFFIKTVMMILKMFIKDHGKLLSCFMIIVLLNGREWKAGLTKVDNDGVWLQKNRISEHYYLIMLSSSVILKLIYGMKWKVGLTKADNIYI</sequence>
<dbReference type="GO" id="GO:0005634">
    <property type="term" value="C:nucleus"/>
    <property type="evidence" value="ECO:0007669"/>
    <property type="project" value="UniProtKB-SubCell"/>
</dbReference>